<protein>
    <submittedName>
        <fullName evidence="1">Uncharacterized protein</fullName>
    </submittedName>
</protein>
<gene>
    <name evidence="1" type="ORF">BCV72DRAFT_295485</name>
</gene>
<organism evidence="1">
    <name type="scientific">Rhizopus microsporus var. microsporus</name>
    <dbReference type="NCBI Taxonomy" id="86635"/>
    <lineage>
        <taxon>Eukaryota</taxon>
        <taxon>Fungi</taxon>
        <taxon>Fungi incertae sedis</taxon>
        <taxon>Mucoromycota</taxon>
        <taxon>Mucoromycotina</taxon>
        <taxon>Mucoromycetes</taxon>
        <taxon>Mucorales</taxon>
        <taxon>Mucorineae</taxon>
        <taxon>Rhizopodaceae</taxon>
        <taxon>Rhizopus</taxon>
    </lineage>
</organism>
<dbReference type="AlphaFoldDB" id="A0A1X0QW52"/>
<dbReference type="Proteomes" id="UP000242414">
    <property type="component" value="Unassembled WGS sequence"/>
</dbReference>
<dbReference type="VEuPathDB" id="FungiDB:BCV72DRAFT_295485"/>
<dbReference type="EMBL" id="KV921985">
    <property type="protein sequence ID" value="ORE03961.1"/>
    <property type="molecule type" value="Genomic_DNA"/>
</dbReference>
<sequence length="105" mass="12245">MPFINEVVLWETGDDVVYSLIDESEKKKTKKPDFMLGIEDRKRDAYFFYVKLKIPACKNIYQEENDYVKSLKLMKISLNDQATIRIKNPKSLGPLCEGILDIIQI</sequence>
<reference evidence="1" key="1">
    <citation type="journal article" date="2016" name="Proc. Natl. Acad. Sci. U.S.A.">
        <title>Lipid metabolic changes in an early divergent fungus govern the establishment of a mutualistic symbiosis with endobacteria.</title>
        <authorList>
            <person name="Lastovetsky O.A."/>
            <person name="Gaspar M.L."/>
            <person name="Mondo S.J."/>
            <person name="LaButti K.M."/>
            <person name="Sandor L."/>
            <person name="Grigoriev I.V."/>
            <person name="Henry S.A."/>
            <person name="Pawlowska T.E."/>
        </authorList>
    </citation>
    <scope>NUCLEOTIDE SEQUENCE [LARGE SCALE GENOMIC DNA]</scope>
    <source>
        <strain evidence="1">ATCC 52814</strain>
    </source>
</reference>
<evidence type="ECO:0000313" key="1">
    <source>
        <dbReference type="EMBL" id="ORE03961.1"/>
    </source>
</evidence>
<name>A0A1X0QW52_RHIZD</name>
<proteinExistence type="predicted"/>
<accession>A0A1X0QW52</accession>